<sequence>MRHHRHTALALALLAGAAAGCTGEGYAPRDVTSNDDCLTCKPEGGLFSGGDGQFTVLGGTSKKKLDTDDHQDGAE</sequence>
<dbReference type="STRING" id="1082479.SAMN05216241_11021"/>
<evidence type="ECO:0008006" key="3">
    <source>
        <dbReference type="Google" id="ProtNLM"/>
    </source>
</evidence>
<dbReference type="RefSeq" id="WP_090021113.1">
    <property type="nucleotide sequence ID" value="NZ_FNCE01000010.1"/>
</dbReference>
<dbReference type="AlphaFoldDB" id="A0A1G7TPR6"/>
<organism evidence="1 2">
    <name type="scientific">Limimonas halophila</name>
    <dbReference type="NCBI Taxonomy" id="1082479"/>
    <lineage>
        <taxon>Bacteria</taxon>
        <taxon>Pseudomonadati</taxon>
        <taxon>Pseudomonadota</taxon>
        <taxon>Alphaproteobacteria</taxon>
        <taxon>Rhodospirillales</taxon>
        <taxon>Rhodovibrionaceae</taxon>
        <taxon>Limimonas</taxon>
    </lineage>
</organism>
<protein>
    <recommendedName>
        <fullName evidence="3">Lipoprotein</fullName>
    </recommendedName>
</protein>
<dbReference type="EMBL" id="FNCE01000010">
    <property type="protein sequence ID" value="SDG37211.1"/>
    <property type="molecule type" value="Genomic_DNA"/>
</dbReference>
<evidence type="ECO:0000313" key="1">
    <source>
        <dbReference type="EMBL" id="SDG37211.1"/>
    </source>
</evidence>
<gene>
    <name evidence="1" type="ORF">SAMN05216241_11021</name>
</gene>
<dbReference type="PROSITE" id="PS51257">
    <property type="entry name" value="PROKAR_LIPOPROTEIN"/>
    <property type="match status" value="1"/>
</dbReference>
<keyword evidence="2" id="KW-1185">Reference proteome</keyword>
<reference evidence="1 2" key="1">
    <citation type="submission" date="2016-10" db="EMBL/GenBank/DDBJ databases">
        <authorList>
            <person name="de Groot N.N."/>
        </authorList>
    </citation>
    <scope>NUCLEOTIDE SEQUENCE [LARGE SCALE GENOMIC DNA]</scope>
    <source>
        <strain evidence="1 2">DSM 25584</strain>
    </source>
</reference>
<dbReference type="Proteomes" id="UP000199415">
    <property type="component" value="Unassembled WGS sequence"/>
</dbReference>
<proteinExistence type="predicted"/>
<name>A0A1G7TPR6_9PROT</name>
<evidence type="ECO:0000313" key="2">
    <source>
        <dbReference type="Proteomes" id="UP000199415"/>
    </source>
</evidence>
<accession>A0A1G7TPR6</accession>